<accession>A0A0J1GYW0</accession>
<name>A0A0J1GYW0_9GAMM</name>
<dbReference type="EMBL" id="LDOT01000020">
    <property type="protein sequence ID" value="KLV04833.1"/>
    <property type="molecule type" value="Genomic_DNA"/>
</dbReference>
<gene>
    <name evidence="1" type="ORF">ABT56_14050</name>
</gene>
<reference evidence="1 2" key="1">
    <citation type="submission" date="2015-05" db="EMBL/GenBank/DDBJ databases">
        <title>Photobacterium galathea sp. nov.</title>
        <authorList>
            <person name="Machado H."/>
            <person name="Gram L."/>
        </authorList>
    </citation>
    <scope>NUCLEOTIDE SEQUENCE [LARGE SCALE GENOMIC DNA]</scope>
    <source>
        <strain evidence="1 2">CGMCC 1.12159</strain>
    </source>
</reference>
<keyword evidence="2" id="KW-1185">Reference proteome</keyword>
<evidence type="ECO:0000313" key="2">
    <source>
        <dbReference type="Proteomes" id="UP000036097"/>
    </source>
</evidence>
<dbReference type="STRING" id="1195763.ABT56_14050"/>
<sequence length="116" mass="13016">MTYISQRSTQQIDDEENNVNDDNLWLRVRRLDVKVSFLYSLHVLLRALKSTALYLRRLPASLSGFEGVTALAKMDNCILAIPATAGLVFAYLPCQETGIVVSEKMVGKITRLQISK</sequence>
<organism evidence="1 2">
    <name type="scientific">Photobacterium aquae</name>
    <dbReference type="NCBI Taxonomy" id="1195763"/>
    <lineage>
        <taxon>Bacteria</taxon>
        <taxon>Pseudomonadati</taxon>
        <taxon>Pseudomonadota</taxon>
        <taxon>Gammaproteobacteria</taxon>
        <taxon>Vibrionales</taxon>
        <taxon>Vibrionaceae</taxon>
        <taxon>Photobacterium</taxon>
    </lineage>
</organism>
<evidence type="ECO:0000313" key="1">
    <source>
        <dbReference type="EMBL" id="KLV04833.1"/>
    </source>
</evidence>
<protein>
    <submittedName>
        <fullName evidence="1">Uncharacterized protein</fullName>
    </submittedName>
</protein>
<proteinExistence type="predicted"/>
<dbReference type="PATRIC" id="fig|1195763.3.peg.2978"/>
<dbReference type="Proteomes" id="UP000036097">
    <property type="component" value="Unassembled WGS sequence"/>
</dbReference>
<dbReference type="AlphaFoldDB" id="A0A0J1GYW0"/>
<comment type="caution">
    <text evidence="1">The sequence shown here is derived from an EMBL/GenBank/DDBJ whole genome shotgun (WGS) entry which is preliminary data.</text>
</comment>